<dbReference type="CDD" id="cd00165">
    <property type="entry name" value="S4"/>
    <property type="match status" value="1"/>
</dbReference>
<protein>
    <submittedName>
        <fullName evidence="2">RNA-binding protein S4</fullName>
    </submittedName>
</protein>
<dbReference type="Pfam" id="PF13275">
    <property type="entry name" value="S4_2"/>
    <property type="match status" value="1"/>
</dbReference>
<keyword evidence="1" id="KW-0694">RNA-binding</keyword>
<dbReference type="Proteomes" id="UP000031937">
    <property type="component" value="Unassembled WGS sequence"/>
</dbReference>
<evidence type="ECO:0000313" key="2">
    <source>
        <dbReference type="EMBL" id="KIO46776.1"/>
    </source>
</evidence>
<name>A0A0C3RHN1_9PORP</name>
<dbReference type="OrthoDB" id="9811532at2"/>
<organism evidence="2 5">
    <name type="scientific">Sanguibacteroides justesenii</name>
    <dbReference type="NCBI Taxonomy" id="1547597"/>
    <lineage>
        <taxon>Bacteria</taxon>
        <taxon>Pseudomonadati</taxon>
        <taxon>Bacteroidota</taxon>
        <taxon>Bacteroidia</taxon>
        <taxon>Bacteroidales</taxon>
        <taxon>Porphyromonadaceae</taxon>
        <taxon>Sanguibacteroides</taxon>
    </lineage>
</organism>
<gene>
    <name evidence="2" type="ORF">BA92_02655</name>
    <name evidence="3" type="ORF">IE90_02095</name>
</gene>
<dbReference type="InterPro" id="IPR036986">
    <property type="entry name" value="S4_RNA-bd_sf"/>
</dbReference>
<reference evidence="2 5" key="1">
    <citation type="submission" date="2014-07" db="EMBL/GenBank/DDBJ databases">
        <title>Porphyromonadaceae bacterium OUH 308042 = ATCC BAA-2681 = DSM 28342 draft genome.</title>
        <authorList>
            <person name="Sydenham T.V."/>
            <person name="Hasman H."/>
            <person name="Justensen U.S."/>
        </authorList>
    </citation>
    <scope>NUCLEOTIDE SEQUENCE [LARGE SCALE GENOMIC DNA]</scope>
    <source>
        <strain evidence="2 5">OUH 308042</strain>
    </source>
</reference>
<evidence type="ECO:0000313" key="4">
    <source>
        <dbReference type="Proteomes" id="UP000031937"/>
    </source>
</evidence>
<dbReference type="AlphaFoldDB" id="A0A0C3RHN1"/>
<accession>A0A0C3RHN1</accession>
<dbReference type="RefSeq" id="WP_041502260.1">
    <property type="nucleotide sequence ID" value="NZ_JPIT01000008.1"/>
</dbReference>
<dbReference type="Gene3D" id="3.10.290.10">
    <property type="entry name" value="RNA-binding S4 domain"/>
    <property type="match status" value="1"/>
</dbReference>
<comment type="caution">
    <text evidence="2">The sequence shown here is derived from an EMBL/GenBank/DDBJ whole genome shotgun (WGS) entry which is preliminary data.</text>
</comment>
<evidence type="ECO:0000313" key="5">
    <source>
        <dbReference type="Proteomes" id="UP000031980"/>
    </source>
</evidence>
<evidence type="ECO:0000256" key="1">
    <source>
        <dbReference type="PROSITE-ProRule" id="PRU00182"/>
    </source>
</evidence>
<dbReference type="EMBL" id="JPIU01000025">
    <property type="protein sequence ID" value="KIO46776.1"/>
    <property type="molecule type" value="Genomic_DNA"/>
</dbReference>
<keyword evidence="5" id="KW-1185">Reference proteome</keyword>
<proteinExistence type="predicted"/>
<reference evidence="3 4" key="2">
    <citation type="submission" date="2014-07" db="EMBL/GenBank/DDBJ databases">
        <title>Porphyromonadaceae bacterium OUH 334697 = ATCC BAA-2682 = DSM 28341 draft genome.</title>
        <authorList>
            <person name="Sydenham T.V."/>
            <person name="Hasman H."/>
            <person name="Justesen U.S."/>
        </authorList>
    </citation>
    <scope>NUCLEOTIDE SEQUENCE [LARGE SCALE GENOMIC DNA]</scope>
    <source>
        <strain evidence="3 4">OUH 334697</strain>
    </source>
</reference>
<dbReference type="EMBL" id="JPIT01000008">
    <property type="protein sequence ID" value="KIO46838.1"/>
    <property type="molecule type" value="Genomic_DNA"/>
</dbReference>
<dbReference type="SUPFAM" id="SSF55174">
    <property type="entry name" value="Alpha-L RNA-binding motif"/>
    <property type="match status" value="1"/>
</dbReference>
<dbReference type="GO" id="GO:0003723">
    <property type="term" value="F:RNA binding"/>
    <property type="evidence" value="ECO:0007669"/>
    <property type="project" value="UniProtKB-KW"/>
</dbReference>
<sequence length="68" mass="7588">MITFELTTAYIELIKLLKITRIAESGGMAKVLVENGEVRRNGEIETRKRAKITKGETITVLGKTIQIV</sequence>
<dbReference type="Proteomes" id="UP000031980">
    <property type="component" value="Unassembled WGS sequence"/>
</dbReference>
<evidence type="ECO:0000313" key="3">
    <source>
        <dbReference type="EMBL" id="KIO46838.1"/>
    </source>
</evidence>
<dbReference type="PROSITE" id="PS50889">
    <property type="entry name" value="S4"/>
    <property type="match status" value="1"/>
</dbReference>